<name>A0A7C8ZUC5_OPUST</name>
<proteinExistence type="predicted"/>
<sequence length="104" mass="11933">MNLTFLKCLGVTPSIQKNMQSSILKLALHKFSLRKQGTELESGIAQAWSSKPLFLTLYTTMLECVVYSNNRHTTKLLHHVLRSAIKSKYNNTLISYRISELNFE</sequence>
<reference evidence="1" key="2">
    <citation type="submission" date="2020-07" db="EMBL/GenBank/DDBJ databases">
        <authorList>
            <person name="Vera ALvarez R."/>
            <person name="Arias-Moreno D.M."/>
            <person name="Jimenez-Jacinto V."/>
            <person name="Jimenez-Bremont J.F."/>
            <person name="Swaminathan K."/>
            <person name="Moose S.P."/>
            <person name="Guerrero-Gonzalez M.L."/>
            <person name="Marino-Ramirez L."/>
            <person name="Landsman D."/>
            <person name="Rodriguez-Kessler M."/>
            <person name="Delgado-Sanchez P."/>
        </authorList>
    </citation>
    <scope>NUCLEOTIDE SEQUENCE</scope>
    <source>
        <tissue evidence="1">Cladode</tissue>
    </source>
</reference>
<accession>A0A7C8ZUC5</accession>
<dbReference type="AlphaFoldDB" id="A0A7C8ZUC5"/>
<evidence type="ECO:0000313" key="1">
    <source>
        <dbReference type="EMBL" id="MBA4650691.1"/>
    </source>
</evidence>
<dbReference type="EMBL" id="GISG01166076">
    <property type="protein sequence ID" value="MBA4650691.1"/>
    <property type="molecule type" value="Transcribed_RNA"/>
</dbReference>
<protein>
    <submittedName>
        <fullName evidence="1">Uncharacterized protein</fullName>
    </submittedName>
</protein>
<organism evidence="1">
    <name type="scientific">Opuntia streptacantha</name>
    <name type="common">Prickly pear cactus</name>
    <name type="synonym">Opuntia cardona</name>
    <dbReference type="NCBI Taxonomy" id="393608"/>
    <lineage>
        <taxon>Eukaryota</taxon>
        <taxon>Viridiplantae</taxon>
        <taxon>Streptophyta</taxon>
        <taxon>Embryophyta</taxon>
        <taxon>Tracheophyta</taxon>
        <taxon>Spermatophyta</taxon>
        <taxon>Magnoliopsida</taxon>
        <taxon>eudicotyledons</taxon>
        <taxon>Gunneridae</taxon>
        <taxon>Pentapetalae</taxon>
        <taxon>Caryophyllales</taxon>
        <taxon>Cactineae</taxon>
        <taxon>Cactaceae</taxon>
        <taxon>Opuntioideae</taxon>
        <taxon>Opuntia</taxon>
    </lineage>
</organism>
<reference evidence="1" key="1">
    <citation type="journal article" date="2013" name="J. Plant Res.">
        <title>Effect of fungi and light on seed germination of three Opuntia species from semiarid lands of central Mexico.</title>
        <authorList>
            <person name="Delgado-Sanchez P."/>
            <person name="Jimenez-Bremont J.F."/>
            <person name="Guerrero-Gonzalez Mde L."/>
            <person name="Flores J."/>
        </authorList>
    </citation>
    <scope>NUCLEOTIDE SEQUENCE</scope>
    <source>
        <tissue evidence="1">Cladode</tissue>
    </source>
</reference>